<dbReference type="SUPFAM" id="SSF49562">
    <property type="entry name" value="C2 domain (Calcium/lipid-binding domain, CaLB)"/>
    <property type="match status" value="1"/>
</dbReference>
<evidence type="ECO:0000259" key="3">
    <source>
        <dbReference type="PROSITE" id="PS50004"/>
    </source>
</evidence>
<dbReference type="Proteomes" id="UP000663838">
    <property type="component" value="Unassembled WGS sequence"/>
</dbReference>
<evidence type="ECO:0000313" key="4">
    <source>
        <dbReference type="EMBL" id="CAF4172918.1"/>
    </source>
</evidence>
<feature type="domain" description="C2" evidence="3">
    <location>
        <begin position="1"/>
        <end position="114"/>
    </location>
</feature>
<keyword evidence="7" id="KW-1185">Reference proteome</keyword>
<evidence type="ECO:0000313" key="6">
    <source>
        <dbReference type="EMBL" id="CAF4806626.1"/>
    </source>
</evidence>
<keyword evidence="1" id="KW-0479">Metal-binding</keyword>
<dbReference type="SMART" id="SM00239">
    <property type="entry name" value="C2"/>
    <property type="match status" value="1"/>
</dbReference>
<name>A0A820PPE6_9BILA</name>
<dbReference type="EMBL" id="CAJOBO010000244">
    <property type="protein sequence ID" value="CAF4172918.1"/>
    <property type="molecule type" value="Genomic_DNA"/>
</dbReference>
<proteinExistence type="predicted"/>
<reference evidence="5" key="1">
    <citation type="submission" date="2021-02" db="EMBL/GenBank/DDBJ databases">
        <authorList>
            <person name="Nowell W R."/>
        </authorList>
    </citation>
    <scope>NUCLEOTIDE SEQUENCE</scope>
</reference>
<dbReference type="Gene3D" id="2.60.40.150">
    <property type="entry name" value="C2 domain"/>
    <property type="match status" value="1"/>
</dbReference>
<evidence type="ECO:0000313" key="7">
    <source>
        <dbReference type="Proteomes" id="UP000663873"/>
    </source>
</evidence>
<evidence type="ECO:0000313" key="5">
    <source>
        <dbReference type="EMBL" id="CAF4406232.1"/>
    </source>
</evidence>
<dbReference type="PROSITE" id="PS50004">
    <property type="entry name" value="C2"/>
    <property type="match status" value="1"/>
</dbReference>
<dbReference type="InterPro" id="IPR035892">
    <property type="entry name" value="C2_domain_sf"/>
</dbReference>
<dbReference type="PANTHER" id="PTHR45911">
    <property type="entry name" value="C2 DOMAIN-CONTAINING PROTEIN"/>
    <property type="match status" value="1"/>
</dbReference>
<dbReference type="Proteomes" id="UP000663851">
    <property type="component" value="Unassembled WGS sequence"/>
</dbReference>
<evidence type="ECO:0000256" key="2">
    <source>
        <dbReference type="ARBA" id="ARBA00022837"/>
    </source>
</evidence>
<comment type="caution">
    <text evidence="5">The sequence shown here is derived from an EMBL/GenBank/DDBJ whole genome shotgun (WGS) entry which is preliminary data.</text>
</comment>
<dbReference type="EMBL" id="CAJOBS010002312">
    <property type="protein sequence ID" value="CAF4806626.1"/>
    <property type="molecule type" value="Genomic_DNA"/>
</dbReference>
<dbReference type="AlphaFoldDB" id="A0A820PPE6"/>
<gene>
    <name evidence="4" type="ORF">HFQ381_LOCUS5720</name>
    <name evidence="6" type="ORF">TOA249_LOCUS23708</name>
    <name evidence="5" type="ORF">UJA718_LOCUS19474</name>
</gene>
<dbReference type="InterPro" id="IPR000008">
    <property type="entry name" value="C2_dom"/>
</dbReference>
<dbReference type="GO" id="GO:0005509">
    <property type="term" value="F:calcium ion binding"/>
    <property type="evidence" value="ECO:0007669"/>
    <property type="project" value="TreeGrafter"/>
</dbReference>
<accession>A0A820PPE6</accession>
<dbReference type="Pfam" id="PF00168">
    <property type="entry name" value="C2"/>
    <property type="match status" value="1"/>
</dbReference>
<dbReference type="EMBL" id="CAJOBP010003463">
    <property type="protein sequence ID" value="CAF4406232.1"/>
    <property type="molecule type" value="Genomic_DNA"/>
</dbReference>
<sequence>MNTISTPCLQSVNGYIHVIIVEAGKLTDKDKTDFNDPYVEVYIDENNKQKTSVLMNIERPIWNEAFDFNNIWPSNEYFYINVYDENEGKKPDLIGSKQVSLDDVIEKGDFDGWVKLPGFVGFGSHDHVHISMHFEKISTG</sequence>
<dbReference type="PANTHER" id="PTHR45911:SF4">
    <property type="entry name" value="MULTIPLE C2 AND TRANSMEMBRANE DOMAIN-CONTAINING PROTEIN"/>
    <property type="match status" value="1"/>
</dbReference>
<protein>
    <recommendedName>
        <fullName evidence="3">C2 domain-containing protein</fullName>
    </recommendedName>
</protein>
<dbReference type="Proteomes" id="UP000663873">
    <property type="component" value="Unassembled WGS sequence"/>
</dbReference>
<keyword evidence="2" id="KW-0106">Calcium</keyword>
<evidence type="ECO:0000256" key="1">
    <source>
        <dbReference type="ARBA" id="ARBA00022723"/>
    </source>
</evidence>
<dbReference type="GO" id="GO:0016020">
    <property type="term" value="C:membrane"/>
    <property type="evidence" value="ECO:0007669"/>
    <property type="project" value="TreeGrafter"/>
</dbReference>
<organism evidence="5 7">
    <name type="scientific">Rotaria socialis</name>
    <dbReference type="NCBI Taxonomy" id="392032"/>
    <lineage>
        <taxon>Eukaryota</taxon>
        <taxon>Metazoa</taxon>
        <taxon>Spiralia</taxon>
        <taxon>Gnathifera</taxon>
        <taxon>Rotifera</taxon>
        <taxon>Eurotatoria</taxon>
        <taxon>Bdelloidea</taxon>
        <taxon>Philodinida</taxon>
        <taxon>Philodinidae</taxon>
        <taxon>Rotaria</taxon>
    </lineage>
</organism>
<dbReference type="CDD" id="cd00030">
    <property type="entry name" value="C2"/>
    <property type="match status" value="1"/>
</dbReference>